<reference evidence="2" key="1">
    <citation type="submission" date="2013-10" db="EMBL/GenBank/DDBJ databases">
        <title>Genome sequencing of Onchocerca volvulus.</title>
        <authorList>
            <person name="Cotton J."/>
            <person name="Tsai J."/>
            <person name="Stanley E."/>
            <person name="Tracey A."/>
            <person name="Holroyd N."/>
            <person name="Lustigman S."/>
            <person name="Berriman M."/>
        </authorList>
    </citation>
    <scope>NUCLEOTIDE SEQUENCE</scope>
</reference>
<sequence>MEVLETMMIGILKNFVKILQRSYICKNYLKEYMSQRPSIIRTFRDVDMNYSATILICHTLSILINRADYFKMSKSDLTTKTRKEEDRNL</sequence>
<dbReference type="AlphaFoldDB" id="A0A8R1U1A4"/>
<evidence type="ECO:0000313" key="1">
    <source>
        <dbReference type="EnsemblMetazoa" id="OVOC9436.1"/>
    </source>
</evidence>
<name>A0A8R1U1A4_ONCVO</name>
<organism evidence="1 2">
    <name type="scientific">Onchocerca volvulus</name>
    <dbReference type="NCBI Taxonomy" id="6282"/>
    <lineage>
        <taxon>Eukaryota</taxon>
        <taxon>Metazoa</taxon>
        <taxon>Ecdysozoa</taxon>
        <taxon>Nematoda</taxon>
        <taxon>Chromadorea</taxon>
        <taxon>Rhabditida</taxon>
        <taxon>Spirurina</taxon>
        <taxon>Spiruromorpha</taxon>
        <taxon>Filarioidea</taxon>
        <taxon>Onchocercidae</taxon>
        <taxon>Onchocerca</taxon>
    </lineage>
</organism>
<evidence type="ECO:0000313" key="2">
    <source>
        <dbReference type="Proteomes" id="UP000024404"/>
    </source>
</evidence>
<dbReference type="EMBL" id="CMVM020000272">
    <property type="status" value="NOT_ANNOTATED_CDS"/>
    <property type="molecule type" value="Genomic_DNA"/>
</dbReference>
<protein>
    <submittedName>
        <fullName evidence="1">Uncharacterized protein</fullName>
    </submittedName>
</protein>
<accession>A0A8R1U1A4</accession>
<dbReference type="Proteomes" id="UP000024404">
    <property type="component" value="Unassembled WGS sequence"/>
</dbReference>
<dbReference type="EnsemblMetazoa" id="OVOC9436.1">
    <property type="protein sequence ID" value="OVOC9436.1"/>
    <property type="gene ID" value="WBGene00246245"/>
</dbReference>
<reference evidence="1" key="2">
    <citation type="submission" date="2022-06" db="UniProtKB">
        <authorList>
            <consortium name="EnsemblMetazoa"/>
        </authorList>
    </citation>
    <scope>IDENTIFICATION</scope>
</reference>
<proteinExistence type="predicted"/>
<keyword evidence="2" id="KW-1185">Reference proteome</keyword>